<dbReference type="AlphaFoldDB" id="A0AAV1NMN5"/>
<organism evidence="3 4">
    <name type="scientific">Scomber scombrus</name>
    <name type="common">Atlantic mackerel</name>
    <name type="synonym">Scomber vernalis</name>
    <dbReference type="NCBI Taxonomy" id="13677"/>
    <lineage>
        <taxon>Eukaryota</taxon>
        <taxon>Metazoa</taxon>
        <taxon>Chordata</taxon>
        <taxon>Craniata</taxon>
        <taxon>Vertebrata</taxon>
        <taxon>Euteleostomi</taxon>
        <taxon>Actinopterygii</taxon>
        <taxon>Neopterygii</taxon>
        <taxon>Teleostei</taxon>
        <taxon>Neoteleostei</taxon>
        <taxon>Acanthomorphata</taxon>
        <taxon>Pelagiaria</taxon>
        <taxon>Scombriformes</taxon>
        <taxon>Scombridae</taxon>
        <taxon>Scomber</taxon>
    </lineage>
</organism>
<keyword evidence="4" id="KW-1185">Reference proteome</keyword>
<protein>
    <submittedName>
        <fullName evidence="3">Uncharacterized protein</fullName>
    </submittedName>
</protein>
<feature type="transmembrane region" description="Helical" evidence="1">
    <location>
        <begin position="94"/>
        <end position="116"/>
    </location>
</feature>
<evidence type="ECO:0000256" key="1">
    <source>
        <dbReference type="SAM" id="Phobius"/>
    </source>
</evidence>
<dbReference type="Proteomes" id="UP001314229">
    <property type="component" value="Unassembled WGS sequence"/>
</dbReference>
<feature type="chain" id="PRO_5043359622" evidence="2">
    <location>
        <begin position="20"/>
        <end position="133"/>
    </location>
</feature>
<feature type="signal peptide" evidence="2">
    <location>
        <begin position="1"/>
        <end position="19"/>
    </location>
</feature>
<keyword evidence="1" id="KW-0812">Transmembrane</keyword>
<comment type="caution">
    <text evidence="3">The sequence shown here is derived from an EMBL/GenBank/DDBJ whole genome shotgun (WGS) entry which is preliminary data.</text>
</comment>
<gene>
    <name evidence="3" type="ORF">FSCOSCO3_A001678</name>
</gene>
<keyword evidence="2" id="KW-0732">Signal</keyword>
<evidence type="ECO:0000313" key="4">
    <source>
        <dbReference type="Proteomes" id="UP001314229"/>
    </source>
</evidence>
<name>A0AAV1NMN5_SCOSC</name>
<proteinExistence type="predicted"/>
<dbReference type="EMBL" id="CAWUFR010000039">
    <property type="protein sequence ID" value="CAK6959521.1"/>
    <property type="molecule type" value="Genomic_DNA"/>
</dbReference>
<accession>A0AAV1NMN5</accession>
<evidence type="ECO:0000313" key="3">
    <source>
        <dbReference type="EMBL" id="CAK6959521.1"/>
    </source>
</evidence>
<evidence type="ECO:0000256" key="2">
    <source>
        <dbReference type="SAM" id="SignalP"/>
    </source>
</evidence>
<reference evidence="3 4" key="1">
    <citation type="submission" date="2024-01" db="EMBL/GenBank/DDBJ databases">
        <authorList>
            <person name="Alioto T."/>
            <person name="Alioto T."/>
            <person name="Gomez Garrido J."/>
        </authorList>
    </citation>
    <scope>NUCLEOTIDE SEQUENCE [LARGE SCALE GENOMIC DNA]</scope>
</reference>
<keyword evidence="1" id="KW-1133">Transmembrane helix</keyword>
<keyword evidence="1" id="KW-0472">Membrane</keyword>
<sequence length="133" mass="15182">MLLLNLVFLALLGISNVQSDIPRFVHGRWILNDEDVNRLDDREPLPVEVMWPESPAVLERIMVEEQSFLTTLKPSVMKEQASDVKGEESAVWKMVLVAAVLLVSVVGSLSVAYYLYVWRGGRIHYHPQKENYS</sequence>